<proteinExistence type="predicted"/>
<protein>
    <submittedName>
        <fullName evidence="1">Uncharacterized protein</fullName>
    </submittedName>
</protein>
<name>A0A1F5NMK7_9BACT</name>
<comment type="caution">
    <text evidence="1">The sequence shown here is derived from an EMBL/GenBank/DDBJ whole genome shotgun (WGS) entry which is preliminary data.</text>
</comment>
<accession>A0A1F5NMK7</accession>
<organism evidence="1 2">
    <name type="scientific">Candidatus Doudnabacteria bacterium RIFCSPHIGHO2_01_FULL_46_14</name>
    <dbReference type="NCBI Taxonomy" id="1817824"/>
    <lineage>
        <taxon>Bacteria</taxon>
        <taxon>Candidatus Doudnaibacteriota</taxon>
    </lineage>
</organism>
<dbReference type="AlphaFoldDB" id="A0A1F5NMK7"/>
<dbReference type="EMBL" id="MFEK01000013">
    <property type="protein sequence ID" value="OGE78803.1"/>
    <property type="molecule type" value="Genomic_DNA"/>
</dbReference>
<reference evidence="1 2" key="1">
    <citation type="journal article" date="2016" name="Nat. Commun.">
        <title>Thousands of microbial genomes shed light on interconnected biogeochemical processes in an aquifer system.</title>
        <authorList>
            <person name="Anantharaman K."/>
            <person name="Brown C.T."/>
            <person name="Hug L.A."/>
            <person name="Sharon I."/>
            <person name="Castelle C.J."/>
            <person name="Probst A.J."/>
            <person name="Thomas B.C."/>
            <person name="Singh A."/>
            <person name="Wilkins M.J."/>
            <person name="Karaoz U."/>
            <person name="Brodie E.L."/>
            <person name="Williams K.H."/>
            <person name="Hubbard S.S."/>
            <person name="Banfield J.F."/>
        </authorList>
    </citation>
    <scope>NUCLEOTIDE SEQUENCE [LARGE SCALE GENOMIC DNA]</scope>
</reference>
<evidence type="ECO:0000313" key="1">
    <source>
        <dbReference type="EMBL" id="OGE78803.1"/>
    </source>
</evidence>
<gene>
    <name evidence="1" type="ORF">A2751_01240</name>
</gene>
<evidence type="ECO:0000313" key="2">
    <source>
        <dbReference type="Proteomes" id="UP000176864"/>
    </source>
</evidence>
<dbReference type="Proteomes" id="UP000176864">
    <property type="component" value="Unassembled WGS sequence"/>
</dbReference>
<sequence>MKPKTTPAAIPITGVYVSPNQVGRTPRKKLTEFRSHRVFLKRSMSSSTVAAAETKSITAKTDQTTIIPPPFSCPIVNQNFYRKNKDPQDIEKSNFIYPPKFSQGKFWWIKILCGS</sequence>